<evidence type="ECO:0000259" key="12">
    <source>
        <dbReference type="Pfam" id="PF07558"/>
    </source>
</evidence>
<dbReference type="InterPro" id="IPR011516">
    <property type="entry name" value="Shugoshin_N"/>
</dbReference>
<keyword evidence="3" id="KW-0158">Chromosome</keyword>
<feature type="compositionally biased region" description="Low complexity" evidence="10">
    <location>
        <begin position="687"/>
        <end position="706"/>
    </location>
</feature>
<comment type="subcellular location">
    <subcellularLocation>
        <location evidence="1">Chromosome</location>
        <location evidence="1">Centromere</location>
    </subcellularLocation>
</comment>
<evidence type="ECO:0000256" key="4">
    <source>
        <dbReference type="ARBA" id="ARBA00022618"/>
    </source>
</evidence>
<evidence type="ECO:0000256" key="8">
    <source>
        <dbReference type="ARBA" id="ARBA00023328"/>
    </source>
</evidence>
<keyword evidence="7" id="KW-0131">Cell cycle</keyword>
<name>A0A6A6QHS8_9PEZI</name>
<feature type="compositionally biased region" description="Basic and acidic residues" evidence="10">
    <location>
        <begin position="459"/>
        <end position="475"/>
    </location>
</feature>
<feature type="compositionally biased region" description="Basic and acidic residues" evidence="10">
    <location>
        <begin position="483"/>
        <end position="501"/>
    </location>
</feature>
<keyword evidence="5" id="KW-0159">Chromosome partition</keyword>
<feature type="domain" description="Shugoshin C-terminal" evidence="11">
    <location>
        <begin position="435"/>
        <end position="458"/>
    </location>
</feature>
<feature type="compositionally biased region" description="Low complexity" evidence="10">
    <location>
        <begin position="644"/>
        <end position="680"/>
    </location>
</feature>
<feature type="compositionally biased region" description="Basic and acidic residues" evidence="10">
    <location>
        <begin position="140"/>
        <end position="167"/>
    </location>
</feature>
<feature type="compositionally biased region" description="Polar residues" evidence="10">
    <location>
        <begin position="283"/>
        <end position="303"/>
    </location>
</feature>
<keyword evidence="6 9" id="KW-0175">Coiled coil</keyword>
<feature type="domain" description="Shugoshin N-terminal coiled-coil" evidence="12">
    <location>
        <begin position="17"/>
        <end position="61"/>
    </location>
</feature>
<feature type="compositionally biased region" description="Basic and acidic residues" evidence="10">
    <location>
        <begin position="579"/>
        <end position="608"/>
    </location>
</feature>
<organism evidence="13 14">
    <name type="scientific">Lophium mytilinum</name>
    <dbReference type="NCBI Taxonomy" id="390894"/>
    <lineage>
        <taxon>Eukaryota</taxon>
        <taxon>Fungi</taxon>
        <taxon>Dikarya</taxon>
        <taxon>Ascomycota</taxon>
        <taxon>Pezizomycotina</taxon>
        <taxon>Dothideomycetes</taxon>
        <taxon>Pleosporomycetidae</taxon>
        <taxon>Mytilinidiales</taxon>
        <taxon>Mytilinidiaceae</taxon>
        <taxon>Lophium</taxon>
    </lineage>
</organism>
<gene>
    <name evidence="13" type="ORF">BU16DRAFT_574948</name>
</gene>
<dbReference type="GO" id="GO:0005634">
    <property type="term" value="C:nucleus"/>
    <property type="evidence" value="ECO:0007669"/>
    <property type="project" value="InterPro"/>
</dbReference>
<keyword evidence="4" id="KW-0132">Cell division</keyword>
<feature type="region of interest" description="Disordered" evidence="10">
    <location>
        <begin position="105"/>
        <end position="726"/>
    </location>
</feature>
<keyword evidence="8" id="KW-0137">Centromere</keyword>
<feature type="coiled-coil region" evidence="9">
    <location>
        <begin position="25"/>
        <end position="59"/>
    </location>
</feature>
<feature type="compositionally biased region" description="Polar residues" evidence="10">
    <location>
        <begin position="105"/>
        <end position="119"/>
    </location>
</feature>
<evidence type="ECO:0000256" key="2">
    <source>
        <dbReference type="ARBA" id="ARBA00010845"/>
    </source>
</evidence>
<evidence type="ECO:0000256" key="1">
    <source>
        <dbReference type="ARBA" id="ARBA00004584"/>
    </source>
</evidence>
<evidence type="ECO:0000313" key="13">
    <source>
        <dbReference type="EMBL" id="KAF2491007.1"/>
    </source>
</evidence>
<evidence type="ECO:0000259" key="11">
    <source>
        <dbReference type="Pfam" id="PF07557"/>
    </source>
</evidence>
<feature type="compositionally biased region" description="Polar residues" evidence="10">
    <location>
        <begin position="615"/>
        <end position="627"/>
    </location>
</feature>
<evidence type="ECO:0000256" key="7">
    <source>
        <dbReference type="ARBA" id="ARBA00023306"/>
    </source>
</evidence>
<dbReference type="EMBL" id="MU004196">
    <property type="protein sequence ID" value="KAF2491007.1"/>
    <property type="molecule type" value="Genomic_DNA"/>
</dbReference>
<dbReference type="Proteomes" id="UP000799750">
    <property type="component" value="Unassembled WGS sequence"/>
</dbReference>
<feature type="compositionally biased region" description="Basic and acidic residues" evidence="10">
    <location>
        <begin position="304"/>
        <end position="320"/>
    </location>
</feature>
<evidence type="ECO:0000313" key="14">
    <source>
        <dbReference type="Proteomes" id="UP000799750"/>
    </source>
</evidence>
<sequence>MARLNEAPTSTESVDALKRRFLRQNRELAKTNSTQSVRIRNLENEGSRLLAENLSLREQVINLQTALDNQSIGPSAENIHVVRDKLEAKIHELGTLVAELGQLQNPERQRQCKSQTAATRRSPDERNWRGGAGYGQFEGDDGKLPTITEDKYYPRKTMNADELRGMLEDPDSQSPDIGPPPVARFDTEEPIQFDPRPSASQNTVENESEDLNPGQNVMLETRRKRRESNPKLTIRRMSVYQSSPEGGEEEASSNDKNGGLKVGAKRKLSVREEDDAQEVAETTPDSFQYTRRGNSSVSGNDTDINLRNDSHPLSAPERKILGSKPVNTDPVLSPKKPKPTPAEKPEAKKPPKASSRSQRLPNRRPRFESVDLATIQTEPLEEPVEFLPPKTPAMDDMFSPPPTNPSTQRPETRDTPPPADLNPSSTSADANGLAGRAARRARPQVNYAEPNLISKMRRPTKELADAVGPKQEDRGSMSAEPATGDKSKRRDVVIKREKDEGSDSAWKSLPKPNEAERDEVGEKDSPLSKKAGRQMAQAGQQSANDLVPPTQYPSATAHAISKLVSATANSRRKSVQIAEVDRGRDDSERRDRTREHLHEKESAKDKDGLAIYDFTDSSPTDAPTTGRSRIDLAKQTKTSRRHSSVPTSGSSNSSSGTLPSILKQSTTSRSSSSSNLAGKSVSERKSSSTVKRSTTTTSSGVASGDESAGGSGREGRAAGRRRSMMM</sequence>
<dbReference type="InterPro" id="IPR011515">
    <property type="entry name" value="Shugoshin_C"/>
</dbReference>
<dbReference type="GO" id="GO:0051301">
    <property type="term" value="P:cell division"/>
    <property type="evidence" value="ECO:0007669"/>
    <property type="project" value="UniProtKB-KW"/>
</dbReference>
<proteinExistence type="inferred from homology"/>
<protein>
    <recommendedName>
        <fullName evidence="15">Shugoshin</fullName>
    </recommendedName>
</protein>
<reference evidence="13" key="1">
    <citation type="journal article" date="2020" name="Stud. Mycol.">
        <title>101 Dothideomycetes genomes: a test case for predicting lifestyles and emergence of pathogens.</title>
        <authorList>
            <person name="Haridas S."/>
            <person name="Albert R."/>
            <person name="Binder M."/>
            <person name="Bloem J."/>
            <person name="Labutti K."/>
            <person name="Salamov A."/>
            <person name="Andreopoulos B."/>
            <person name="Baker S."/>
            <person name="Barry K."/>
            <person name="Bills G."/>
            <person name="Bluhm B."/>
            <person name="Cannon C."/>
            <person name="Castanera R."/>
            <person name="Culley D."/>
            <person name="Daum C."/>
            <person name="Ezra D."/>
            <person name="Gonzalez J."/>
            <person name="Henrissat B."/>
            <person name="Kuo A."/>
            <person name="Liang C."/>
            <person name="Lipzen A."/>
            <person name="Lutzoni F."/>
            <person name="Magnuson J."/>
            <person name="Mondo S."/>
            <person name="Nolan M."/>
            <person name="Ohm R."/>
            <person name="Pangilinan J."/>
            <person name="Park H.-J."/>
            <person name="Ramirez L."/>
            <person name="Alfaro M."/>
            <person name="Sun H."/>
            <person name="Tritt A."/>
            <person name="Yoshinaga Y."/>
            <person name="Zwiers L.-H."/>
            <person name="Turgeon B."/>
            <person name="Goodwin S."/>
            <person name="Spatafora J."/>
            <person name="Crous P."/>
            <person name="Grigoriev I."/>
        </authorList>
    </citation>
    <scope>NUCLEOTIDE SEQUENCE</scope>
    <source>
        <strain evidence="13">CBS 269.34</strain>
    </source>
</reference>
<comment type="similarity">
    <text evidence="2">Belongs to the shugoshin family.</text>
</comment>
<dbReference type="GO" id="GO:0000779">
    <property type="term" value="C:condensed chromosome, centromeric region"/>
    <property type="evidence" value="ECO:0007669"/>
    <property type="project" value="UniProtKB-ARBA"/>
</dbReference>
<accession>A0A6A6QHS8</accession>
<feature type="compositionally biased region" description="Basic and acidic residues" evidence="10">
    <location>
        <begin position="513"/>
        <end position="527"/>
    </location>
</feature>
<dbReference type="OrthoDB" id="5394106at2759"/>
<dbReference type="AlphaFoldDB" id="A0A6A6QHS8"/>
<dbReference type="Pfam" id="PF07558">
    <property type="entry name" value="Shugoshin_N"/>
    <property type="match status" value="1"/>
</dbReference>
<evidence type="ECO:0000256" key="5">
    <source>
        <dbReference type="ARBA" id="ARBA00022829"/>
    </source>
</evidence>
<keyword evidence="14" id="KW-1185">Reference proteome</keyword>
<evidence type="ECO:0008006" key="15">
    <source>
        <dbReference type="Google" id="ProtNLM"/>
    </source>
</evidence>
<evidence type="ECO:0000256" key="9">
    <source>
        <dbReference type="SAM" id="Coils"/>
    </source>
</evidence>
<dbReference type="Pfam" id="PF07557">
    <property type="entry name" value="Shugoshin_C"/>
    <property type="match status" value="1"/>
</dbReference>
<dbReference type="GO" id="GO:0045132">
    <property type="term" value="P:meiotic chromosome segregation"/>
    <property type="evidence" value="ECO:0007669"/>
    <property type="project" value="InterPro"/>
</dbReference>
<evidence type="ECO:0000256" key="3">
    <source>
        <dbReference type="ARBA" id="ARBA00022454"/>
    </source>
</evidence>
<evidence type="ECO:0000256" key="6">
    <source>
        <dbReference type="ARBA" id="ARBA00023054"/>
    </source>
</evidence>
<evidence type="ECO:0000256" key="10">
    <source>
        <dbReference type="SAM" id="MobiDB-lite"/>
    </source>
</evidence>